<dbReference type="PROSITE" id="PS50067">
    <property type="entry name" value="KINESIN_MOTOR_2"/>
    <property type="match status" value="1"/>
</dbReference>
<accession>A0A9Q0JML7</accession>
<comment type="similarity">
    <text evidence="1">Belongs to the TRAFAC class myosin-kinesin ATPase superfamily. Kinesin family. KIN-7 subfamily.</text>
</comment>
<dbReference type="OrthoDB" id="3176171at2759"/>
<feature type="binding site" evidence="4">
    <location>
        <begin position="114"/>
        <end position="121"/>
    </location>
    <ligand>
        <name>ATP</name>
        <dbReference type="ChEBI" id="CHEBI:30616"/>
    </ligand>
</feature>
<dbReference type="PANTHER" id="PTHR47968:SF54">
    <property type="entry name" value="KINESIN-LIKE PROTEIN NACK2"/>
    <property type="match status" value="1"/>
</dbReference>
<dbReference type="InterPro" id="IPR021881">
    <property type="entry name" value="NACK_C"/>
</dbReference>
<dbReference type="Pfam" id="PF11995">
    <property type="entry name" value="DUF3490"/>
    <property type="match status" value="1"/>
</dbReference>
<keyword evidence="4" id="KW-0547">Nucleotide-binding</keyword>
<feature type="compositionally biased region" description="Basic and acidic residues" evidence="6">
    <location>
        <begin position="708"/>
        <end position="723"/>
    </location>
</feature>
<dbReference type="GO" id="GO:0003777">
    <property type="term" value="F:microtubule motor activity"/>
    <property type="evidence" value="ECO:0007669"/>
    <property type="project" value="InterPro"/>
</dbReference>
<dbReference type="InterPro" id="IPR001752">
    <property type="entry name" value="Kinesin_motor_dom"/>
</dbReference>
<dbReference type="GO" id="GO:0005524">
    <property type="term" value="F:ATP binding"/>
    <property type="evidence" value="ECO:0007669"/>
    <property type="project" value="UniProtKB-UniRule"/>
</dbReference>
<feature type="region of interest" description="Disordered" evidence="6">
    <location>
        <begin position="558"/>
        <end position="577"/>
    </location>
</feature>
<feature type="compositionally biased region" description="Basic and acidic residues" evidence="6">
    <location>
        <begin position="775"/>
        <end position="789"/>
    </location>
</feature>
<dbReference type="Gene3D" id="3.40.850.10">
    <property type="entry name" value="Kinesin motor domain"/>
    <property type="match status" value="1"/>
</dbReference>
<organism evidence="8 9">
    <name type="scientific">Turnera subulata</name>
    <dbReference type="NCBI Taxonomy" id="218843"/>
    <lineage>
        <taxon>Eukaryota</taxon>
        <taxon>Viridiplantae</taxon>
        <taxon>Streptophyta</taxon>
        <taxon>Embryophyta</taxon>
        <taxon>Tracheophyta</taxon>
        <taxon>Spermatophyta</taxon>
        <taxon>Magnoliopsida</taxon>
        <taxon>eudicotyledons</taxon>
        <taxon>Gunneridae</taxon>
        <taxon>Pentapetalae</taxon>
        <taxon>rosids</taxon>
        <taxon>fabids</taxon>
        <taxon>Malpighiales</taxon>
        <taxon>Passifloraceae</taxon>
        <taxon>Turnera</taxon>
    </lineage>
</organism>
<keyword evidence="4" id="KW-0067">ATP-binding</keyword>
<feature type="compositionally biased region" description="Basic and acidic residues" evidence="6">
    <location>
        <begin position="860"/>
        <end position="869"/>
    </location>
</feature>
<reference evidence="8" key="1">
    <citation type="submission" date="2022-02" db="EMBL/GenBank/DDBJ databases">
        <authorList>
            <person name="Henning P.M."/>
            <person name="McCubbin A.G."/>
            <person name="Shore J.S."/>
        </authorList>
    </citation>
    <scope>NUCLEOTIDE SEQUENCE</scope>
    <source>
        <strain evidence="8">F60SS</strain>
        <tissue evidence="8">Leaves</tissue>
    </source>
</reference>
<gene>
    <name evidence="8" type="ORF">Tsubulata_017357</name>
</gene>
<evidence type="ECO:0000313" key="8">
    <source>
        <dbReference type="EMBL" id="KAJ4847318.1"/>
    </source>
</evidence>
<dbReference type="InterPro" id="IPR027417">
    <property type="entry name" value="P-loop_NTPase"/>
</dbReference>
<dbReference type="Proteomes" id="UP001141552">
    <property type="component" value="Unassembled WGS sequence"/>
</dbReference>
<dbReference type="GO" id="GO:0008017">
    <property type="term" value="F:microtubule binding"/>
    <property type="evidence" value="ECO:0007669"/>
    <property type="project" value="InterPro"/>
</dbReference>
<dbReference type="InterPro" id="IPR036961">
    <property type="entry name" value="Kinesin_motor_dom_sf"/>
</dbReference>
<feature type="region of interest" description="Disordered" evidence="6">
    <location>
        <begin position="595"/>
        <end position="823"/>
    </location>
</feature>
<feature type="coiled-coil region" evidence="5">
    <location>
        <begin position="337"/>
        <end position="408"/>
    </location>
</feature>
<evidence type="ECO:0000313" key="9">
    <source>
        <dbReference type="Proteomes" id="UP001141552"/>
    </source>
</evidence>
<evidence type="ECO:0000259" key="7">
    <source>
        <dbReference type="PROSITE" id="PS50067"/>
    </source>
</evidence>
<dbReference type="SUPFAM" id="SSF52540">
    <property type="entry name" value="P-loop containing nucleoside triphosphate hydrolases"/>
    <property type="match status" value="1"/>
</dbReference>
<feature type="compositionally biased region" description="Basic and acidic residues" evidence="6">
    <location>
        <begin position="800"/>
        <end position="823"/>
    </location>
</feature>
<dbReference type="PRINTS" id="PR00380">
    <property type="entry name" value="KINESINHEAVY"/>
</dbReference>
<feature type="region of interest" description="Disordered" evidence="6">
    <location>
        <begin position="846"/>
        <end position="869"/>
    </location>
</feature>
<dbReference type="GO" id="GO:0005874">
    <property type="term" value="C:microtubule"/>
    <property type="evidence" value="ECO:0007669"/>
    <property type="project" value="UniProtKB-KW"/>
</dbReference>
<keyword evidence="3 4" id="KW-0505">Motor protein</keyword>
<proteinExistence type="inferred from homology"/>
<feature type="domain" description="Kinesin motor" evidence="7">
    <location>
        <begin position="28"/>
        <end position="328"/>
    </location>
</feature>
<dbReference type="Pfam" id="PF00225">
    <property type="entry name" value="Kinesin"/>
    <property type="match status" value="1"/>
</dbReference>
<feature type="compositionally biased region" description="Basic and acidic residues" evidence="6">
    <location>
        <begin position="683"/>
        <end position="697"/>
    </location>
</feature>
<dbReference type="PANTHER" id="PTHR47968">
    <property type="entry name" value="CENTROMERE PROTEIN E"/>
    <property type="match status" value="1"/>
</dbReference>
<dbReference type="AlphaFoldDB" id="A0A9Q0JML7"/>
<protein>
    <recommendedName>
        <fullName evidence="7">Kinesin motor domain-containing protein</fullName>
    </recommendedName>
</protein>
<evidence type="ECO:0000256" key="3">
    <source>
        <dbReference type="ARBA" id="ARBA00023175"/>
    </source>
</evidence>
<dbReference type="EMBL" id="JAKUCV010001191">
    <property type="protein sequence ID" value="KAJ4847318.1"/>
    <property type="molecule type" value="Genomic_DNA"/>
</dbReference>
<evidence type="ECO:0000256" key="6">
    <source>
        <dbReference type="SAM" id="MobiDB-lite"/>
    </source>
</evidence>
<evidence type="ECO:0000256" key="4">
    <source>
        <dbReference type="PROSITE-ProRule" id="PRU00283"/>
    </source>
</evidence>
<reference evidence="8" key="2">
    <citation type="journal article" date="2023" name="Plants (Basel)">
        <title>Annotation of the Turnera subulata (Passifloraceae) Draft Genome Reveals the S-Locus Evolved after the Divergence of Turneroideae from Passifloroideae in a Stepwise Manner.</title>
        <authorList>
            <person name="Henning P.M."/>
            <person name="Roalson E.H."/>
            <person name="Mir W."/>
            <person name="McCubbin A.G."/>
            <person name="Shore J.S."/>
        </authorList>
    </citation>
    <scope>NUCLEOTIDE SEQUENCE</scope>
    <source>
        <strain evidence="8">F60SS</strain>
    </source>
</reference>
<dbReference type="InterPro" id="IPR027640">
    <property type="entry name" value="Kinesin-like_fam"/>
</dbReference>
<sequence>MRGDRDDRMSIASSTVSREGSIGDDEEKILVSVRLRPLNEKEITRNDLSEWECINNTTVILKSDMPERSLYPSAYTFDRVFSPKSSTKQVYQEGAKEVALAALSGINSSIFAYGQTSSGKTYTMTGITQYALRDIYDYVNQHKEREFVLKFSAMEIYNEAVRDLLSSDCTPLRLMDDPERGTVVERLTEETLVDWNHLQELLSICEAQRKVGDTSMNETSSRSHQIIRLNFVDLAGSERASQSLSAGARLKEGSHINRSLLTLGTVIRKLSKGRNGHIPYRDSKLTRILHNALGGNAKTAIICTMSPARSYTEQSRNTLLFASCAKQVSTNAHVNVVMSDKALVKRLQKELVRLETQLRGVGSVPLSGDSTSLLKEKDLLIEQMNKEITELTRQLDLAQCRIDTLLNSTRAGRLRADDCSSSETSEVISLSHTDIGLPRINMLKSSDEPGTPDKQILQIPETPEDTFLLDGSTPKFFSDPHDWESKVHNEEPECIGKEVEHVHMDESITITKPEADGLSGGCEENSGTEAKDTDYTYDTLKQKIQELHKVIKYLEEAHDSAEAEAPPTPKEVGWTRSRSRRSVVLTIPSNLWFEKDEENENLPSTASDKDEKPEGSEQINAEVEHVLAARSLSTKGDSQPIKAEVEHDLAARSLSTNEDSQQIQAEPEHDRPPRCISRRHSKRDSQEIQVEPEHDLPVRSISRRHSKRDSQEIHVDPENELRVRSISRRHSKRDSQEFLSDIEEDLPVRSMPRKDSQEDFQQLQSELEQELPSMPRKDSDKDAQQIHDELELELPVISMSRKDSQKDSPKSHSRTSSEEELVKEIDIDVQDTASVIGLGAKSDKRTNLQQAGVSQVPEPSSRHEARKQKAQDVRQHWFVRFERYRKKIIELWARCNVPLVHRSYFFLLFKGDPSDNVYLEVELRRLYFLKDTSSRGSKSIIDGKFAAPNSSSKALNREREILAKQIQKKYNMKEREELYLKWGIDLSTKQRSLQLARRLWTDTKDMKHIKDSAVLCAKLGGFVEPKYAPKELFGLSFGTPMNLKPTTWKDNMSSLSLL</sequence>
<keyword evidence="2" id="KW-0493">Microtubule</keyword>
<evidence type="ECO:0000256" key="5">
    <source>
        <dbReference type="SAM" id="Coils"/>
    </source>
</evidence>
<comment type="caution">
    <text evidence="8">The sequence shown here is derived from an EMBL/GenBank/DDBJ whole genome shotgun (WGS) entry which is preliminary data.</text>
</comment>
<evidence type="ECO:0000256" key="2">
    <source>
        <dbReference type="ARBA" id="ARBA00022701"/>
    </source>
</evidence>
<feature type="region of interest" description="Disordered" evidence="6">
    <location>
        <begin position="1"/>
        <end position="20"/>
    </location>
</feature>
<evidence type="ECO:0000256" key="1">
    <source>
        <dbReference type="ARBA" id="ARBA00007310"/>
    </source>
</evidence>
<dbReference type="CDD" id="cd01374">
    <property type="entry name" value="KISc_CENP_E"/>
    <property type="match status" value="1"/>
</dbReference>
<dbReference type="SMART" id="SM00129">
    <property type="entry name" value="KISc"/>
    <property type="match status" value="1"/>
</dbReference>
<dbReference type="GO" id="GO:0007018">
    <property type="term" value="P:microtubule-based movement"/>
    <property type="evidence" value="ECO:0007669"/>
    <property type="project" value="InterPro"/>
</dbReference>
<keyword evidence="9" id="KW-1185">Reference proteome</keyword>
<keyword evidence="5" id="KW-0175">Coiled coil</keyword>
<name>A0A9Q0JML7_9ROSI</name>
<feature type="compositionally biased region" description="Polar residues" evidence="6">
    <location>
        <begin position="653"/>
        <end position="664"/>
    </location>
</feature>